<evidence type="ECO:0000256" key="1">
    <source>
        <dbReference type="ARBA" id="ARBA00022679"/>
    </source>
</evidence>
<dbReference type="Proteomes" id="UP000193380">
    <property type="component" value="Chromosome 2"/>
</dbReference>
<feature type="region of interest" description="Disordered" evidence="2">
    <location>
        <begin position="559"/>
        <end position="604"/>
    </location>
</feature>
<feature type="compositionally biased region" description="Basic and acidic residues" evidence="2">
    <location>
        <begin position="376"/>
        <end position="395"/>
    </location>
</feature>
<dbReference type="PANTHER" id="PTHR12369:SF46">
    <property type="entry name" value="N-ACETYL-BETA-GLUCOSAMINYL-GLYCOPROTEIN 4-BETA-N-ACETYLGALACTOSAMINYLTRANSFERASE 1"/>
    <property type="match status" value="1"/>
</dbReference>
<dbReference type="InterPro" id="IPR029044">
    <property type="entry name" value="Nucleotide-diphossugar_trans"/>
</dbReference>
<evidence type="ECO:0000313" key="5">
    <source>
        <dbReference type="Proteomes" id="UP000193380"/>
    </source>
</evidence>
<feature type="compositionally biased region" description="Low complexity" evidence="2">
    <location>
        <begin position="350"/>
        <end position="359"/>
    </location>
</feature>
<evidence type="ECO:0000313" key="4">
    <source>
        <dbReference type="EMBL" id="CDQ59285.1"/>
    </source>
</evidence>
<feature type="compositionally biased region" description="Basic and acidic residues" evidence="2">
    <location>
        <begin position="215"/>
        <end position="231"/>
    </location>
</feature>
<feature type="compositionally biased region" description="Acidic residues" evidence="2">
    <location>
        <begin position="145"/>
        <end position="160"/>
    </location>
</feature>
<proteinExistence type="predicted"/>
<sequence length="793" mass="89239">MNSVDHIPQTLASHSRPSSVEEQSQEHSHFSSQHGADMLKPDPRDTFYSTPMIQASHLQNVLPACLYSPTYVVKDFPIARYQGLQFVYLSFIYPNDFTRLTHMERENKCFYRESPIYLEKFGFYKYMKIDEEDDDRPFFFPNPDDFPEEEEGVDPEDEAEIVGTQSPNRTAPPSLSANRTSHPSLSIHTSRPTLGEREGEEENSIVVRREKKQFHKSDGQTDREWDKDGPRRRGGQTSRRGLLERPEAESEELHPQSDNMVHGRSLSWIRMGPSALGPGGPGRKGGVGGGAGEETPPKLSKSSLLFPQKTSLSALASRAKQILSNSAPSNNAANARLHDNAARNHGNDKNAAAAAGNNNNREKKDENKIYITRPRPVKEREREKEERRAERERGRGPGSRHPREVFPGVFLYQSGKTTRLVNLQSTRSRGRGGAGSRGLVTAPQLWPKPPLRDGKAPPRGTNASVSRQGAVHQAASRVAVVRLRNRERRRVRGGGREPHIPPEREAAADSTLPSKRGTPLPQHLQPPPPHSPTPPNSLENPQTIESRVESRLETRVTSYLKTSEITESQQKQPDPDQEPSEPDPEPDPIRSNADPDPEPEEGGVSDYSYEAEEARPGWAEIDCFWVAFELVGLSMLGICNHDCVYFSVDYIVFMCMCVLQDNHSIAFLCDLHIHFPLNILESIRKHCVEGRLAFAPIVMRLGCGNSPLEPDGYWEVNGFGLFGIYKSDFDKIGGMNTEEFKDRWGGEDWELLDRVLQNGLEVERLRLRNFFHYYHSKRGMWNAQNKKTPKGGG</sequence>
<feature type="compositionally biased region" description="Basic and acidic residues" evidence="2">
    <location>
        <begin position="241"/>
        <end position="255"/>
    </location>
</feature>
<accession>A0A060W415</accession>
<feature type="compositionally biased region" description="Gly residues" evidence="2">
    <location>
        <begin position="277"/>
        <end position="292"/>
    </location>
</feature>
<dbReference type="SUPFAM" id="SSF53448">
    <property type="entry name" value="Nucleotide-diphospho-sugar transferases"/>
    <property type="match status" value="1"/>
</dbReference>
<reference evidence="4 5" key="1">
    <citation type="journal article" date="2014" name="Nat. Commun.">
        <title>The rainbow trout genome provides novel insights into evolution after whole-genome duplication in vertebrates.</title>
        <authorList>
            <person name="Berthelot C."/>
            <person name="Brunet F."/>
            <person name="Chalopin D."/>
            <person name="Juanchich A."/>
            <person name="Bernard M."/>
            <person name="Noel B."/>
            <person name="Bento P."/>
            <person name="Da Silva C."/>
            <person name="Labadie K."/>
            <person name="Alberti A."/>
            <person name="Aury J.M."/>
            <person name="Louis A."/>
            <person name="Dehais P."/>
            <person name="Bardou P."/>
            <person name="Montfort J."/>
            <person name="Klopp C."/>
            <person name="Cabau C."/>
            <person name="Gaspin C."/>
            <person name="Thorgaard G.H."/>
            <person name="Boussaha M."/>
            <person name="Quillet E."/>
            <person name="Guyomard R."/>
            <person name="Galiana D."/>
            <person name="Bobe J."/>
            <person name="Volff J.N."/>
            <person name="Genet C."/>
            <person name="Wincker P."/>
            <person name="Jaillon O."/>
            <person name="Roest Crollius H."/>
            <person name="Guiguen Y."/>
        </authorList>
    </citation>
    <scope>NUCLEOTIDE SEQUENCE [LARGE SCALE GENOMIC DNA]</scope>
</reference>
<feature type="compositionally biased region" description="Acidic residues" evidence="2">
    <location>
        <begin position="575"/>
        <end position="586"/>
    </location>
</feature>
<feature type="region of interest" description="Disordered" evidence="2">
    <location>
        <begin position="341"/>
        <end position="411"/>
    </location>
</feature>
<dbReference type="EMBL" id="FR904321">
    <property type="protein sequence ID" value="CDQ59285.1"/>
    <property type="molecule type" value="Genomic_DNA"/>
</dbReference>
<dbReference type="STRING" id="8022.A0A060W415"/>
<dbReference type="PANTHER" id="PTHR12369">
    <property type="entry name" value="CHONDROITIN SYNTHASE"/>
    <property type="match status" value="1"/>
</dbReference>
<feature type="region of interest" description="Disordered" evidence="2">
    <location>
        <begin position="423"/>
        <end position="541"/>
    </location>
</feature>
<feature type="compositionally biased region" description="Basic residues" evidence="2">
    <location>
        <begin position="483"/>
        <end position="493"/>
    </location>
</feature>
<feature type="region of interest" description="Disordered" evidence="2">
    <location>
        <begin position="137"/>
        <end position="305"/>
    </location>
</feature>
<protein>
    <recommendedName>
        <fullName evidence="3">Galactosyltransferase C-terminal domain-containing protein</fullName>
    </recommendedName>
</protein>
<evidence type="ECO:0000259" key="3">
    <source>
        <dbReference type="Pfam" id="PF02709"/>
    </source>
</evidence>
<dbReference type="Gene3D" id="3.90.550.10">
    <property type="entry name" value="Spore Coat Polysaccharide Biosynthesis Protein SpsA, Chain A"/>
    <property type="match status" value="1"/>
</dbReference>
<name>A0A060W415_ONCMY</name>
<feature type="compositionally biased region" description="Pro residues" evidence="2">
    <location>
        <begin position="524"/>
        <end position="535"/>
    </location>
</feature>
<dbReference type="Pfam" id="PF02709">
    <property type="entry name" value="Glyco_transf_7C"/>
    <property type="match status" value="1"/>
</dbReference>
<dbReference type="AlphaFoldDB" id="A0A060W415"/>
<keyword evidence="1" id="KW-0808">Transferase</keyword>
<evidence type="ECO:0000256" key="2">
    <source>
        <dbReference type="SAM" id="MobiDB-lite"/>
    </source>
</evidence>
<dbReference type="PaxDb" id="8022-A0A060W415"/>
<dbReference type="InterPro" id="IPR051227">
    <property type="entry name" value="CS_glycosyltransferase"/>
</dbReference>
<gene>
    <name evidence="4" type="ORF">GSONMT00079557001</name>
</gene>
<feature type="compositionally biased region" description="Basic and acidic residues" evidence="2">
    <location>
        <begin position="494"/>
        <end position="507"/>
    </location>
</feature>
<feature type="compositionally biased region" description="Polar residues" evidence="2">
    <location>
        <begin position="163"/>
        <end position="192"/>
    </location>
</feature>
<dbReference type="GO" id="GO:0008376">
    <property type="term" value="F:acetylgalactosaminyltransferase activity"/>
    <property type="evidence" value="ECO:0007669"/>
    <property type="project" value="TreeGrafter"/>
</dbReference>
<feature type="region of interest" description="Disordered" evidence="2">
    <location>
        <begin position="1"/>
        <end position="37"/>
    </location>
</feature>
<feature type="domain" description="Galactosyltransferase C-terminal" evidence="3">
    <location>
        <begin position="711"/>
        <end position="775"/>
    </location>
</feature>
<dbReference type="InterPro" id="IPR027791">
    <property type="entry name" value="Galactosyl_T_C"/>
</dbReference>
<organism evidence="4 5">
    <name type="scientific">Oncorhynchus mykiss</name>
    <name type="common">Rainbow trout</name>
    <name type="synonym">Salmo gairdneri</name>
    <dbReference type="NCBI Taxonomy" id="8022"/>
    <lineage>
        <taxon>Eukaryota</taxon>
        <taxon>Metazoa</taxon>
        <taxon>Chordata</taxon>
        <taxon>Craniata</taxon>
        <taxon>Vertebrata</taxon>
        <taxon>Euteleostomi</taxon>
        <taxon>Actinopterygii</taxon>
        <taxon>Neopterygii</taxon>
        <taxon>Teleostei</taxon>
        <taxon>Protacanthopterygii</taxon>
        <taxon>Salmoniformes</taxon>
        <taxon>Salmonidae</taxon>
        <taxon>Salmoninae</taxon>
        <taxon>Oncorhynchus</taxon>
    </lineage>
</organism>